<evidence type="ECO:0000313" key="8">
    <source>
        <dbReference type="Proteomes" id="UP000515163"/>
    </source>
</evidence>
<feature type="transmembrane region" description="Helical" evidence="7">
    <location>
        <begin position="91"/>
        <end position="111"/>
    </location>
</feature>
<dbReference type="AlphaFoldDB" id="A0A6P8ID87"/>
<name>A0A6P8ID87_ACTTE</name>
<keyword evidence="8" id="KW-1185">Reference proteome</keyword>
<reference evidence="9" key="1">
    <citation type="submission" date="2025-08" db="UniProtKB">
        <authorList>
            <consortium name="RefSeq"/>
        </authorList>
    </citation>
    <scope>IDENTIFICATION</scope>
    <source>
        <tissue evidence="9">Tentacle</tissue>
    </source>
</reference>
<gene>
    <name evidence="9" type="primary">LOC116299517</name>
</gene>
<feature type="transmembrane region" description="Helical" evidence="7">
    <location>
        <begin position="312"/>
        <end position="331"/>
    </location>
</feature>
<dbReference type="GeneID" id="116299517"/>
<dbReference type="FunCoup" id="A0A6P8ID87">
    <property type="interactions" value="685"/>
</dbReference>
<keyword evidence="3 7" id="KW-0812">Transmembrane</keyword>
<dbReference type="InParanoid" id="A0A6P8ID87"/>
<keyword evidence="4 7" id="KW-1133">Transmembrane helix</keyword>
<protein>
    <submittedName>
        <fullName evidence="9">Protein unc-93 homolog A-like</fullName>
    </submittedName>
</protein>
<comment type="similarity">
    <text evidence="2">Belongs to the unc-93 family.</text>
</comment>
<dbReference type="PANTHER" id="PTHR19444">
    <property type="entry name" value="UNC-93 RELATED"/>
    <property type="match status" value="1"/>
</dbReference>
<dbReference type="Proteomes" id="UP000515163">
    <property type="component" value="Unplaced"/>
</dbReference>
<evidence type="ECO:0000256" key="4">
    <source>
        <dbReference type="ARBA" id="ARBA00022989"/>
    </source>
</evidence>
<dbReference type="PANTHER" id="PTHR19444:SF13">
    <property type="entry name" value="PROTEIN UNC-93 HOMOLOG A"/>
    <property type="match status" value="1"/>
</dbReference>
<dbReference type="Gene3D" id="1.20.1250.20">
    <property type="entry name" value="MFS general substrate transporter like domains"/>
    <property type="match status" value="2"/>
</dbReference>
<evidence type="ECO:0000256" key="7">
    <source>
        <dbReference type="SAM" id="Phobius"/>
    </source>
</evidence>
<evidence type="ECO:0000256" key="6">
    <source>
        <dbReference type="SAM" id="MobiDB-lite"/>
    </source>
</evidence>
<feature type="transmembrane region" description="Helical" evidence="7">
    <location>
        <begin position="343"/>
        <end position="365"/>
    </location>
</feature>
<feature type="transmembrane region" description="Helical" evidence="7">
    <location>
        <begin position="58"/>
        <end position="79"/>
    </location>
</feature>
<feature type="transmembrane region" description="Helical" evidence="7">
    <location>
        <begin position="257"/>
        <end position="280"/>
    </location>
</feature>
<evidence type="ECO:0000256" key="3">
    <source>
        <dbReference type="ARBA" id="ARBA00022692"/>
    </source>
</evidence>
<evidence type="ECO:0000256" key="5">
    <source>
        <dbReference type="ARBA" id="ARBA00023136"/>
    </source>
</evidence>
<feature type="transmembrane region" description="Helical" evidence="7">
    <location>
        <begin position="401"/>
        <end position="419"/>
    </location>
</feature>
<evidence type="ECO:0000256" key="2">
    <source>
        <dbReference type="ARBA" id="ARBA00009172"/>
    </source>
</evidence>
<feature type="transmembrane region" description="Helical" evidence="7">
    <location>
        <begin position="377"/>
        <end position="395"/>
    </location>
</feature>
<feature type="transmembrane region" description="Helical" evidence="7">
    <location>
        <begin position="123"/>
        <end position="141"/>
    </location>
</feature>
<dbReference type="InterPro" id="IPR051951">
    <property type="entry name" value="UNC-93_regulatory"/>
</dbReference>
<comment type="subcellular location">
    <subcellularLocation>
        <location evidence="1">Membrane</location>
        <topology evidence="1">Multi-pass membrane protein</topology>
    </subcellularLocation>
</comment>
<keyword evidence="5 7" id="KW-0472">Membrane</keyword>
<dbReference type="KEGG" id="aten:116299517"/>
<dbReference type="Pfam" id="PF05978">
    <property type="entry name" value="UNC-93"/>
    <property type="match status" value="1"/>
</dbReference>
<feature type="compositionally biased region" description="Basic and acidic residues" evidence="6">
    <location>
        <begin position="1"/>
        <end position="11"/>
    </location>
</feature>
<sequence length="521" mass="57537">MAKQKADSSDEKDAEECLMTEKSVDEQDIETSTHDDPCSPEQPVTMTTKQKKREQCSILLNVFICSISFTLLFTAYISLQNLQSSLNSHKGLGLASLCVIYGLMMLSAIFVPPYMISRVGCKWTMVISMSGYFVYTAANYYSTWWTLIPASIIIGTCAAPLWSAKYSYLTTAALRYAKLTGEPEQAVMARYFGLASCFFTLAHITGNLISSVVLQKNTGSDVFRSDAHKVCGARYDQMPAVPSSNVTVPLFKPAHSLVINMLSVYLATSVLALLIVAVFLKRLKNTSSSSENRKSGMQAFMATIHQHKDRRLLLIIPLSVFIGVKSAFVFGDFSVAYVTCTIGIHRVGYVMMVFGATASIASVLVGRITIHTGIKPTIFMGSMIYTVSVLILLLWKPSASYVWVIYVLSVMLGLCDGLFETQIHAIYGHYFQDNKEPAFASFCLWSSFGFSMAFGYANFVSVGVKLCLLMTFLVIGMFGYLIAERIQNRNNKPLNVQAEEKPLQTVGQSRGVDDIEVITSI</sequence>
<feature type="transmembrane region" description="Helical" evidence="7">
    <location>
        <begin position="147"/>
        <end position="168"/>
    </location>
</feature>
<feature type="transmembrane region" description="Helical" evidence="7">
    <location>
        <begin position="463"/>
        <end position="483"/>
    </location>
</feature>
<dbReference type="SUPFAM" id="SSF103473">
    <property type="entry name" value="MFS general substrate transporter"/>
    <property type="match status" value="1"/>
</dbReference>
<feature type="region of interest" description="Disordered" evidence="6">
    <location>
        <begin position="1"/>
        <end position="44"/>
    </location>
</feature>
<dbReference type="InterPro" id="IPR036259">
    <property type="entry name" value="MFS_trans_sf"/>
</dbReference>
<organism evidence="8 9">
    <name type="scientific">Actinia tenebrosa</name>
    <name type="common">Australian red waratah sea anemone</name>
    <dbReference type="NCBI Taxonomy" id="6105"/>
    <lineage>
        <taxon>Eukaryota</taxon>
        <taxon>Metazoa</taxon>
        <taxon>Cnidaria</taxon>
        <taxon>Anthozoa</taxon>
        <taxon>Hexacorallia</taxon>
        <taxon>Actiniaria</taxon>
        <taxon>Actiniidae</taxon>
        <taxon>Actinia</taxon>
    </lineage>
</organism>
<evidence type="ECO:0000313" key="9">
    <source>
        <dbReference type="RefSeq" id="XP_031564037.1"/>
    </source>
</evidence>
<feature type="transmembrane region" description="Helical" evidence="7">
    <location>
        <begin position="189"/>
        <end position="214"/>
    </location>
</feature>
<dbReference type="OrthoDB" id="78663at2759"/>
<feature type="transmembrane region" description="Helical" evidence="7">
    <location>
        <begin position="439"/>
        <end position="457"/>
    </location>
</feature>
<dbReference type="GO" id="GO:0016020">
    <property type="term" value="C:membrane"/>
    <property type="evidence" value="ECO:0007669"/>
    <property type="project" value="UniProtKB-SubCell"/>
</dbReference>
<dbReference type="RefSeq" id="XP_031564037.1">
    <property type="nucleotide sequence ID" value="XM_031708177.1"/>
</dbReference>
<proteinExistence type="inferred from homology"/>
<accession>A0A6P8ID87</accession>
<evidence type="ECO:0000256" key="1">
    <source>
        <dbReference type="ARBA" id="ARBA00004141"/>
    </source>
</evidence>
<dbReference type="InterPro" id="IPR010291">
    <property type="entry name" value="Ion_channel_UNC-93"/>
</dbReference>